<gene>
    <name evidence="1" type="ORF">STAS_15211</name>
</gene>
<proteinExistence type="predicted"/>
<accession>A0A5A7Q1J6</accession>
<sequence length="153" mass="16701">MDIITTNNTGVESGTLDSAGANVAASIEYINRKFKEKMVLVTCCVDNGIRKKRTVWMKPEIATRACVSLYLCIFESAAVNSLGAREIEPEPTVSIINHRTLVKFAPANRQTSFAIISCIVIFFRAAAMVSEDEGSLGCRGWPGSWGGRDLSEH</sequence>
<name>A0A5A7Q1J6_STRAF</name>
<keyword evidence="2" id="KW-1185">Reference proteome</keyword>
<dbReference type="GO" id="GO:0005840">
    <property type="term" value="C:ribosome"/>
    <property type="evidence" value="ECO:0007669"/>
    <property type="project" value="UniProtKB-KW"/>
</dbReference>
<keyword evidence="1" id="KW-0689">Ribosomal protein</keyword>
<dbReference type="Proteomes" id="UP000325081">
    <property type="component" value="Unassembled WGS sequence"/>
</dbReference>
<dbReference type="EMBL" id="BKCP01005516">
    <property type="protein sequence ID" value="GER38672.1"/>
    <property type="molecule type" value="Genomic_DNA"/>
</dbReference>
<organism evidence="1 2">
    <name type="scientific">Striga asiatica</name>
    <name type="common">Asiatic witchweed</name>
    <name type="synonym">Buchnera asiatica</name>
    <dbReference type="NCBI Taxonomy" id="4170"/>
    <lineage>
        <taxon>Eukaryota</taxon>
        <taxon>Viridiplantae</taxon>
        <taxon>Streptophyta</taxon>
        <taxon>Embryophyta</taxon>
        <taxon>Tracheophyta</taxon>
        <taxon>Spermatophyta</taxon>
        <taxon>Magnoliopsida</taxon>
        <taxon>eudicotyledons</taxon>
        <taxon>Gunneridae</taxon>
        <taxon>Pentapetalae</taxon>
        <taxon>asterids</taxon>
        <taxon>lamiids</taxon>
        <taxon>Lamiales</taxon>
        <taxon>Orobanchaceae</taxon>
        <taxon>Buchnereae</taxon>
        <taxon>Striga</taxon>
    </lineage>
</organism>
<keyword evidence="1" id="KW-0687">Ribonucleoprotein</keyword>
<evidence type="ECO:0000313" key="1">
    <source>
        <dbReference type="EMBL" id="GER38672.1"/>
    </source>
</evidence>
<comment type="caution">
    <text evidence="1">The sequence shown here is derived from an EMBL/GenBank/DDBJ whole genome shotgun (WGS) entry which is preliminary data.</text>
</comment>
<protein>
    <submittedName>
        <fullName evidence="1">50S ribosomal protein L22</fullName>
    </submittedName>
</protein>
<evidence type="ECO:0000313" key="2">
    <source>
        <dbReference type="Proteomes" id="UP000325081"/>
    </source>
</evidence>
<dbReference type="AlphaFoldDB" id="A0A5A7Q1J6"/>
<reference evidence="2" key="1">
    <citation type="journal article" date="2019" name="Curr. Biol.">
        <title>Genome Sequence of Striga asiatica Provides Insight into the Evolution of Plant Parasitism.</title>
        <authorList>
            <person name="Yoshida S."/>
            <person name="Kim S."/>
            <person name="Wafula E.K."/>
            <person name="Tanskanen J."/>
            <person name="Kim Y.M."/>
            <person name="Honaas L."/>
            <person name="Yang Z."/>
            <person name="Spallek T."/>
            <person name="Conn C.E."/>
            <person name="Ichihashi Y."/>
            <person name="Cheong K."/>
            <person name="Cui S."/>
            <person name="Der J.P."/>
            <person name="Gundlach H."/>
            <person name="Jiao Y."/>
            <person name="Hori C."/>
            <person name="Ishida J.K."/>
            <person name="Kasahara H."/>
            <person name="Kiba T."/>
            <person name="Kim M.S."/>
            <person name="Koo N."/>
            <person name="Laohavisit A."/>
            <person name="Lee Y.H."/>
            <person name="Lumba S."/>
            <person name="McCourt P."/>
            <person name="Mortimer J.C."/>
            <person name="Mutuku J.M."/>
            <person name="Nomura T."/>
            <person name="Sasaki-Sekimoto Y."/>
            <person name="Seto Y."/>
            <person name="Wang Y."/>
            <person name="Wakatake T."/>
            <person name="Sakakibara H."/>
            <person name="Demura T."/>
            <person name="Yamaguchi S."/>
            <person name="Yoneyama K."/>
            <person name="Manabe R.I."/>
            <person name="Nelson D.C."/>
            <person name="Schulman A.H."/>
            <person name="Timko M.P."/>
            <person name="dePamphilis C.W."/>
            <person name="Choi D."/>
            <person name="Shirasu K."/>
        </authorList>
    </citation>
    <scope>NUCLEOTIDE SEQUENCE [LARGE SCALE GENOMIC DNA]</scope>
    <source>
        <strain evidence="2">cv. UVA1</strain>
    </source>
</reference>